<accession>A0AAV6REF0</accession>
<feature type="domain" description="Gla" evidence="17">
    <location>
        <begin position="42"/>
        <end position="88"/>
    </location>
</feature>
<evidence type="ECO:0000256" key="1">
    <source>
        <dbReference type="ARBA" id="ARBA00004613"/>
    </source>
</evidence>
<dbReference type="GO" id="GO:0006508">
    <property type="term" value="P:proteolysis"/>
    <property type="evidence" value="ECO:0007669"/>
    <property type="project" value="InterPro"/>
</dbReference>
<dbReference type="InterPro" id="IPR000152">
    <property type="entry name" value="EGF-type_Asp/Asn_hydroxyl_site"/>
</dbReference>
<evidence type="ECO:0000313" key="19">
    <source>
        <dbReference type="Proteomes" id="UP000693946"/>
    </source>
</evidence>
<gene>
    <name evidence="18" type="ORF">JOB18_024762</name>
</gene>
<dbReference type="PROSITE" id="PS00010">
    <property type="entry name" value="ASX_HYDROXYL"/>
    <property type="match status" value="1"/>
</dbReference>
<dbReference type="SMART" id="SM00069">
    <property type="entry name" value="GLA"/>
    <property type="match status" value="1"/>
</dbReference>
<dbReference type="Pfam" id="PF00594">
    <property type="entry name" value="Gla"/>
    <property type="match status" value="1"/>
</dbReference>
<dbReference type="PROSITE" id="PS00022">
    <property type="entry name" value="EGF_1"/>
    <property type="match status" value="1"/>
</dbReference>
<dbReference type="PIRSF" id="PIRSF001143">
    <property type="entry name" value="Factor_X"/>
    <property type="match status" value="1"/>
</dbReference>
<keyword evidence="4 12" id="KW-0245">EGF-like domain</keyword>
<dbReference type="GO" id="GO:0005509">
    <property type="term" value="F:calcium ion binding"/>
    <property type="evidence" value="ECO:0007669"/>
    <property type="project" value="InterPro"/>
</dbReference>
<dbReference type="PANTHER" id="PTHR24278">
    <property type="entry name" value="COAGULATION FACTOR"/>
    <property type="match status" value="1"/>
</dbReference>
<dbReference type="PANTHER" id="PTHR24278:SF35">
    <property type="entry name" value="PROTEIN Z, VITAMIN K-DEPENDENT PLASMA GLYCOPROTEIN B"/>
    <property type="match status" value="1"/>
</dbReference>
<name>A0AAV6REF0_SOLSE</name>
<evidence type="ECO:0000259" key="17">
    <source>
        <dbReference type="PROSITE" id="PS50998"/>
    </source>
</evidence>
<dbReference type="EMBL" id="JAGKHQ010000012">
    <property type="protein sequence ID" value="KAG7502692.1"/>
    <property type="molecule type" value="Genomic_DNA"/>
</dbReference>
<keyword evidence="3" id="KW-0964">Secreted</keyword>
<keyword evidence="8" id="KW-0378">Hydrolase</keyword>
<keyword evidence="6 14" id="KW-0732">Signal</keyword>
<dbReference type="SMART" id="SM00179">
    <property type="entry name" value="EGF_CA"/>
    <property type="match status" value="2"/>
</dbReference>
<evidence type="ECO:0000259" key="16">
    <source>
        <dbReference type="PROSITE" id="PS50240"/>
    </source>
</evidence>
<dbReference type="Pfam" id="PF00008">
    <property type="entry name" value="EGF"/>
    <property type="match status" value="1"/>
</dbReference>
<dbReference type="SMART" id="SM00020">
    <property type="entry name" value="Tryp_SPc"/>
    <property type="match status" value="1"/>
</dbReference>
<keyword evidence="7" id="KW-0677">Repeat</keyword>
<feature type="domain" description="Peptidase S1" evidence="16">
    <location>
        <begin position="199"/>
        <end position="475"/>
    </location>
</feature>
<evidence type="ECO:0000256" key="13">
    <source>
        <dbReference type="SAM" id="MobiDB-lite"/>
    </source>
</evidence>
<keyword evidence="11" id="KW-0325">Glycoprotein</keyword>
<dbReference type="InterPro" id="IPR001254">
    <property type="entry name" value="Trypsin_dom"/>
</dbReference>
<dbReference type="AlphaFoldDB" id="A0AAV6REF0"/>
<dbReference type="FunFam" id="2.10.25.10:FF:000122">
    <property type="entry name" value="Protein crumbs homolog 2"/>
    <property type="match status" value="1"/>
</dbReference>
<evidence type="ECO:0000256" key="12">
    <source>
        <dbReference type="PROSITE-ProRule" id="PRU00076"/>
    </source>
</evidence>
<dbReference type="Pfam" id="PF00089">
    <property type="entry name" value="Trypsin"/>
    <property type="match status" value="1"/>
</dbReference>
<evidence type="ECO:0000256" key="10">
    <source>
        <dbReference type="ARBA" id="ARBA00023157"/>
    </source>
</evidence>
<dbReference type="InterPro" id="IPR000742">
    <property type="entry name" value="EGF"/>
</dbReference>
<evidence type="ECO:0000256" key="14">
    <source>
        <dbReference type="SAM" id="SignalP"/>
    </source>
</evidence>
<evidence type="ECO:0000256" key="9">
    <source>
        <dbReference type="ARBA" id="ARBA00022837"/>
    </source>
</evidence>
<keyword evidence="9" id="KW-0106">Calcium</keyword>
<dbReference type="InterPro" id="IPR012224">
    <property type="entry name" value="Pept_S1A_FX"/>
</dbReference>
<dbReference type="PROSITE" id="PS00134">
    <property type="entry name" value="TRYPSIN_HIS"/>
    <property type="match status" value="1"/>
</dbReference>
<feature type="region of interest" description="Disordered" evidence="13">
    <location>
        <begin position="380"/>
        <end position="410"/>
    </location>
</feature>
<dbReference type="PROSITE" id="PS50240">
    <property type="entry name" value="TRYPSIN_DOM"/>
    <property type="match status" value="1"/>
</dbReference>
<sequence length="490" mass="54064">MSARCCRASLLPLCFLLCLLQVLIQGQVFRQAHSVFLRSKRANMFLLEEFLQGNLERECHEELCNFEEAREYFEDLDKTVAFWTVYYDGNQCEPNPCLHGGNCTDKVGGFQCSCPAHHFGPICEQRAVGGVTRRAQWLPTAPQVTTPEIAACPTGGPTACQQLCAAAYDVFTCSCTTGFKLHTDKRSCVPEVDFPCGRLHGNSTTSMCRHGNCPWQVSLMNTEGAELCSGVLLGRRSVLTAAHCLLQGSESDLQPSSFYVTTGNRMPVSVQALYVHSRFRLGRHDNDLALLELAEPVSFGPALIHLCLPTKDFSENILMHPGRTGVAARQWSQELLYLTLDECRDELDATHPLSNKMFCMRTVAVTTAARSGRHSLFQHGVHRKRNSTSVNEHGGRPPLNSLPTENETPSVSDVRSEVSRRPCGSVLAGAPVATVEQGTAFLTGLLISTSSGCHGDSLLFTKLSRYLTWIRPRLEASEERMTPQLSRLPV</sequence>
<dbReference type="FunFam" id="4.10.740.10:FF:000001">
    <property type="entry name" value="vitamin K-dependent protein S"/>
    <property type="match status" value="1"/>
</dbReference>
<organism evidence="18 19">
    <name type="scientific">Solea senegalensis</name>
    <name type="common">Senegalese sole</name>
    <dbReference type="NCBI Taxonomy" id="28829"/>
    <lineage>
        <taxon>Eukaryota</taxon>
        <taxon>Metazoa</taxon>
        <taxon>Chordata</taxon>
        <taxon>Craniata</taxon>
        <taxon>Vertebrata</taxon>
        <taxon>Euteleostomi</taxon>
        <taxon>Actinopterygii</taxon>
        <taxon>Neopterygii</taxon>
        <taxon>Teleostei</taxon>
        <taxon>Neoteleostei</taxon>
        <taxon>Acanthomorphata</taxon>
        <taxon>Carangaria</taxon>
        <taxon>Pleuronectiformes</taxon>
        <taxon>Pleuronectoidei</taxon>
        <taxon>Soleidae</taxon>
        <taxon>Solea</taxon>
    </lineage>
</organism>
<feature type="chain" id="PRO_5043787026" evidence="14">
    <location>
        <begin position="27"/>
        <end position="490"/>
    </location>
</feature>
<feature type="domain" description="EGF-like" evidence="15">
    <location>
        <begin position="88"/>
        <end position="124"/>
    </location>
</feature>
<dbReference type="InterPro" id="IPR018114">
    <property type="entry name" value="TRYPSIN_HIS"/>
</dbReference>
<evidence type="ECO:0000256" key="7">
    <source>
        <dbReference type="ARBA" id="ARBA00022737"/>
    </source>
</evidence>
<keyword evidence="2" id="KW-0301">Gamma-carboxyglutamic acid</keyword>
<keyword evidence="10 12" id="KW-1015">Disulfide bond</keyword>
<evidence type="ECO:0000259" key="15">
    <source>
        <dbReference type="PROSITE" id="PS50026"/>
    </source>
</evidence>
<evidence type="ECO:0000256" key="4">
    <source>
        <dbReference type="ARBA" id="ARBA00022536"/>
    </source>
</evidence>
<dbReference type="PROSITE" id="PS00011">
    <property type="entry name" value="GLA_1"/>
    <property type="match status" value="1"/>
</dbReference>
<dbReference type="PROSITE" id="PS01187">
    <property type="entry name" value="EGF_CA"/>
    <property type="match status" value="1"/>
</dbReference>
<dbReference type="PROSITE" id="PS50026">
    <property type="entry name" value="EGF_3"/>
    <property type="match status" value="1"/>
</dbReference>
<dbReference type="GO" id="GO:0005615">
    <property type="term" value="C:extracellular space"/>
    <property type="evidence" value="ECO:0007669"/>
    <property type="project" value="TreeGrafter"/>
</dbReference>
<keyword evidence="19" id="KW-1185">Reference proteome</keyword>
<evidence type="ECO:0000313" key="18">
    <source>
        <dbReference type="EMBL" id="KAG7502692.1"/>
    </source>
</evidence>
<protein>
    <submittedName>
        <fullName evidence="18">Vitamin K-dependent protein Z-like</fullName>
    </submittedName>
</protein>
<dbReference type="SMART" id="SM00181">
    <property type="entry name" value="EGF"/>
    <property type="match status" value="2"/>
</dbReference>
<evidence type="ECO:0000256" key="3">
    <source>
        <dbReference type="ARBA" id="ARBA00022525"/>
    </source>
</evidence>
<dbReference type="InterPro" id="IPR001881">
    <property type="entry name" value="EGF-like_Ca-bd_dom"/>
</dbReference>
<dbReference type="InterPro" id="IPR018097">
    <property type="entry name" value="EGF_Ca-bd_CS"/>
</dbReference>
<feature type="signal peptide" evidence="14">
    <location>
        <begin position="1"/>
        <end position="26"/>
    </location>
</feature>
<evidence type="ECO:0000256" key="11">
    <source>
        <dbReference type="ARBA" id="ARBA00023180"/>
    </source>
</evidence>
<dbReference type="InterPro" id="IPR000294">
    <property type="entry name" value="GLA_domain"/>
</dbReference>
<dbReference type="GO" id="GO:0004252">
    <property type="term" value="F:serine-type endopeptidase activity"/>
    <property type="evidence" value="ECO:0007669"/>
    <property type="project" value="InterPro"/>
</dbReference>
<comment type="caution">
    <text evidence="12">Lacks conserved residue(s) required for the propagation of feature annotation.</text>
</comment>
<dbReference type="PROSITE" id="PS50998">
    <property type="entry name" value="GLA_2"/>
    <property type="match status" value="1"/>
</dbReference>
<keyword evidence="5" id="KW-0645">Protease</keyword>
<reference evidence="18 19" key="1">
    <citation type="journal article" date="2021" name="Sci. Rep.">
        <title>Chromosome anchoring in Senegalese sole (Solea senegalensis) reveals sex-associated markers and genome rearrangements in flatfish.</title>
        <authorList>
            <person name="Guerrero-Cozar I."/>
            <person name="Gomez-Garrido J."/>
            <person name="Berbel C."/>
            <person name="Martinez-Blanch J.F."/>
            <person name="Alioto T."/>
            <person name="Claros M.G."/>
            <person name="Gagnaire P.A."/>
            <person name="Manchado M."/>
        </authorList>
    </citation>
    <scope>NUCLEOTIDE SEQUENCE [LARGE SCALE GENOMIC DNA]</scope>
    <source>
        <strain evidence="18">Sse05_10M</strain>
    </source>
</reference>
<comment type="subcellular location">
    <subcellularLocation>
        <location evidence="1">Secreted</location>
    </subcellularLocation>
</comment>
<dbReference type="Proteomes" id="UP000693946">
    <property type="component" value="Linkage Group LG2"/>
</dbReference>
<comment type="caution">
    <text evidence="18">The sequence shown here is derived from an EMBL/GenBank/DDBJ whole genome shotgun (WGS) entry which is preliminary data.</text>
</comment>
<evidence type="ECO:0000256" key="2">
    <source>
        <dbReference type="ARBA" id="ARBA00022479"/>
    </source>
</evidence>
<dbReference type="CDD" id="cd00054">
    <property type="entry name" value="EGF_CA"/>
    <property type="match status" value="1"/>
</dbReference>
<evidence type="ECO:0000256" key="5">
    <source>
        <dbReference type="ARBA" id="ARBA00022670"/>
    </source>
</evidence>
<evidence type="ECO:0000256" key="8">
    <source>
        <dbReference type="ARBA" id="ARBA00022801"/>
    </source>
</evidence>
<feature type="disulfide bond" evidence="12">
    <location>
        <begin position="114"/>
        <end position="123"/>
    </location>
</feature>
<evidence type="ECO:0000256" key="6">
    <source>
        <dbReference type="ARBA" id="ARBA00022729"/>
    </source>
</evidence>
<proteinExistence type="predicted"/>
<dbReference type="InterPro" id="IPR050442">
    <property type="entry name" value="Peptidase_S1_coag_factors"/>
</dbReference>